<dbReference type="Pfam" id="PF07484">
    <property type="entry name" value="Collar"/>
    <property type="match status" value="1"/>
</dbReference>
<protein>
    <submittedName>
        <fullName evidence="2">Tail Collar domain-containing protein</fullName>
    </submittedName>
</protein>
<sequence>MDPFIGEIKMFGGNFAPRGYAFCMGQTMAISQNTALFSLLGTTYGGNGQTTYGLPDLRGRSPVGQFQGPGLSPIDLGEVGGVENVTLLQTQMPMHTHVATGTSTISAAGTPTSPALAPSATNSVLGGSVGGSASAAAIWSTVMADPVPLTNPSTVNVTVQVAGGSQPVGIRNPYLGINFIIALEGVYPSRN</sequence>
<organism evidence="2 4">
    <name type="scientific">Pseudomonas tohonis</name>
    <dbReference type="NCBI Taxonomy" id="2725477"/>
    <lineage>
        <taxon>Bacteria</taxon>
        <taxon>Pseudomonadati</taxon>
        <taxon>Pseudomonadota</taxon>
        <taxon>Gammaproteobacteria</taxon>
        <taxon>Pseudomonadales</taxon>
        <taxon>Pseudomonadaceae</taxon>
        <taxon>Pseudomonas</taxon>
    </lineage>
</organism>
<gene>
    <name evidence="2" type="ORF">TUM18999_43530</name>
    <name evidence="3" type="ORF">TUM20286_08580</name>
</gene>
<evidence type="ECO:0000259" key="1">
    <source>
        <dbReference type="Pfam" id="PF07484"/>
    </source>
</evidence>
<dbReference type="InterPro" id="IPR011083">
    <property type="entry name" value="Phage_tail_collar_dom"/>
</dbReference>
<evidence type="ECO:0000313" key="2">
    <source>
        <dbReference type="EMBL" id="BCG26162.1"/>
    </source>
</evidence>
<name>A0A6J4E8J2_9PSED</name>
<dbReference type="Gene3D" id="3.90.1340.10">
    <property type="entry name" value="Phage tail collar domain"/>
    <property type="match status" value="1"/>
</dbReference>
<dbReference type="Proteomes" id="UP001054892">
    <property type="component" value="Unassembled WGS sequence"/>
</dbReference>
<evidence type="ECO:0000313" key="3">
    <source>
        <dbReference type="EMBL" id="GJN51106.1"/>
    </source>
</evidence>
<feature type="domain" description="Phage tail collar" evidence="1">
    <location>
        <begin position="6"/>
        <end position="62"/>
    </location>
</feature>
<dbReference type="AlphaFoldDB" id="A0A6J4E8J2"/>
<keyword evidence="5" id="KW-1185">Reference proteome</keyword>
<proteinExistence type="predicted"/>
<dbReference type="Proteomes" id="UP000509383">
    <property type="component" value="Chromosome"/>
</dbReference>
<dbReference type="EMBL" id="BQKM01000001">
    <property type="protein sequence ID" value="GJN51106.1"/>
    <property type="molecule type" value="Genomic_DNA"/>
</dbReference>
<evidence type="ECO:0000313" key="5">
    <source>
        <dbReference type="Proteomes" id="UP001054892"/>
    </source>
</evidence>
<dbReference type="EMBL" id="AP023189">
    <property type="protein sequence ID" value="BCG26162.1"/>
    <property type="molecule type" value="Genomic_DNA"/>
</dbReference>
<dbReference type="KEGG" id="ptw:TUM18999_43530"/>
<dbReference type="InterPro" id="IPR037053">
    <property type="entry name" value="Phage_tail_collar_dom_sf"/>
</dbReference>
<dbReference type="SUPFAM" id="SSF88874">
    <property type="entry name" value="Receptor-binding domain of short tail fibre protein gp12"/>
    <property type="match status" value="1"/>
</dbReference>
<evidence type="ECO:0000313" key="4">
    <source>
        <dbReference type="Proteomes" id="UP000509383"/>
    </source>
</evidence>
<reference evidence="2 4" key="1">
    <citation type="submission" date="2020-05" db="EMBL/GenBank/DDBJ databases">
        <title>Characterization of novel class B3 metallo-beta-lactamase from novel Pseudomonas species.</title>
        <authorList>
            <person name="Yamada K."/>
            <person name="Aoki K."/>
            <person name="Ishii Y."/>
        </authorList>
    </citation>
    <scope>NUCLEOTIDE SEQUENCE [LARGE SCALE GENOMIC DNA]</scope>
    <source>
        <strain evidence="2 4">TUM18999</strain>
        <strain evidence="3 5">TUM20286</strain>
    </source>
</reference>
<accession>A0A6J4E8J2</accession>